<dbReference type="EMBL" id="JASCZI010030634">
    <property type="protein sequence ID" value="MED6124016.1"/>
    <property type="molecule type" value="Genomic_DNA"/>
</dbReference>
<evidence type="ECO:0000313" key="3">
    <source>
        <dbReference type="Proteomes" id="UP001341840"/>
    </source>
</evidence>
<accession>A0ABU6RIW3</accession>
<evidence type="ECO:0000256" key="1">
    <source>
        <dbReference type="SAM" id="Phobius"/>
    </source>
</evidence>
<organism evidence="2 3">
    <name type="scientific">Stylosanthes scabra</name>
    <dbReference type="NCBI Taxonomy" id="79078"/>
    <lineage>
        <taxon>Eukaryota</taxon>
        <taxon>Viridiplantae</taxon>
        <taxon>Streptophyta</taxon>
        <taxon>Embryophyta</taxon>
        <taxon>Tracheophyta</taxon>
        <taxon>Spermatophyta</taxon>
        <taxon>Magnoliopsida</taxon>
        <taxon>eudicotyledons</taxon>
        <taxon>Gunneridae</taxon>
        <taxon>Pentapetalae</taxon>
        <taxon>rosids</taxon>
        <taxon>fabids</taxon>
        <taxon>Fabales</taxon>
        <taxon>Fabaceae</taxon>
        <taxon>Papilionoideae</taxon>
        <taxon>50 kb inversion clade</taxon>
        <taxon>dalbergioids sensu lato</taxon>
        <taxon>Dalbergieae</taxon>
        <taxon>Pterocarpus clade</taxon>
        <taxon>Stylosanthes</taxon>
    </lineage>
</organism>
<keyword evidence="1" id="KW-0812">Transmembrane</keyword>
<sequence length="187" mass="20877">MVLFIRPNSSVPCTTTAVADTNHFVDQDNQIRPSLQLANAPSLLDFMKSMLVLMVSQELFFLGSFFSLSFSLASLPNYHFLGSLTCSTFGAAVVFVWITNQNPPKHDQGSQFGGLSLINWRSFLSEMCLNDWDDTLNAPFANSDLPLTFSYGLKLIAGLEPHEASHLTTILDFRACSIYQKCRKYCD</sequence>
<feature type="transmembrane region" description="Helical" evidence="1">
    <location>
        <begin position="78"/>
        <end position="98"/>
    </location>
</feature>
<gene>
    <name evidence="2" type="ORF">PIB30_055084</name>
</gene>
<protein>
    <submittedName>
        <fullName evidence="2">Uncharacterized protein</fullName>
    </submittedName>
</protein>
<feature type="transmembrane region" description="Helical" evidence="1">
    <location>
        <begin position="51"/>
        <end position="72"/>
    </location>
</feature>
<reference evidence="2 3" key="1">
    <citation type="journal article" date="2023" name="Plants (Basel)">
        <title>Bridging the Gap: Combining Genomics and Transcriptomics Approaches to Understand Stylosanthes scabra, an Orphan Legume from the Brazilian Caatinga.</title>
        <authorList>
            <person name="Ferreira-Neto J.R.C."/>
            <person name="da Silva M.D."/>
            <person name="Binneck E."/>
            <person name="de Melo N.F."/>
            <person name="da Silva R.H."/>
            <person name="de Melo A.L.T.M."/>
            <person name="Pandolfi V."/>
            <person name="Bustamante F.O."/>
            <person name="Brasileiro-Vidal A.C."/>
            <person name="Benko-Iseppon A.M."/>
        </authorList>
    </citation>
    <scope>NUCLEOTIDE SEQUENCE [LARGE SCALE GENOMIC DNA]</scope>
    <source>
        <tissue evidence="2">Leaves</tissue>
    </source>
</reference>
<proteinExistence type="predicted"/>
<name>A0ABU6RIW3_9FABA</name>
<keyword evidence="3" id="KW-1185">Reference proteome</keyword>
<evidence type="ECO:0000313" key="2">
    <source>
        <dbReference type="EMBL" id="MED6124016.1"/>
    </source>
</evidence>
<comment type="caution">
    <text evidence="2">The sequence shown here is derived from an EMBL/GenBank/DDBJ whole genome shotgun (WGS) entry which is preliminary data.</text>
</comment>
<dbReference type="Proteomes" id="UP001341840">
    <property type="component" value="Unassembled WGS sequence"/>
</dbReference>
<keyword evidence="1" id="KW-1133">Transmembrane helix</keyword>
<keyword evidence="1" id="KW-0472">Membrane</keyword>